<evidence type="ECO:0000256" key="3">
    <source>
        <dbReference type="ARBA" id="ARBA00022729"/>
    </source>
</evidence>
<name>A0A116LS52_STRSU</name>
<feature type="chain" id="PRO_5038529467" evidence="5">
    <location>
        <begin position="21"/>
        <end position="390"/>
    </location>
</feature>
<dbReference type="CDD" id="cd06347">
    <property type="entry name" value="PBP1_ABC_LivK_ligand_binding-like"/>
    <property type="match status" value="1"/>
</dbReference>
<evidence type="ECO:0000256" key="4">
    <source>
        <dbReference type="ARBA" id="ARBA00022970"/>
    </source>
</evidence>
<dbReference type="InterPro" id="IPR028081">
    <property type="entry name" value="Leu-bd"/>
</dbReference>
<keyword evidence="4" id="KW-0029">Amino-acid transport</keyword>
<evidence type="ECO:0000256" key="1">
    <source>
        <dbReference type="ARBA" id="ARBA00010062"/>
    </source>
</evidence>
<dbReference type="InterPro" id="IPR028082">
    <property type="entry name" value="Peripla_BP_I"/>
</dbReference>
<dbReference type="SUPFAM" id="SSF53822">
    <property type="entry name" value="Periplasmic binding protein-like I"/>
    <property type="match status" value="1"/>
</dbReference>
<keyword evidence="2" id="KW-0813">Transport</keyword>
<evidence type="ECO:0000313" key="7">
    <source>
        <dbReference type="EMBL" id="QPO27316.1"/>
    </source>
</evidence>
<reference evidence="7 8" key="1">
    <citation type="submission" date="2020-12" db="EMBL/GenBank/DDBJ databases">
        <title>Nonconservative transfer and diversity of a new family of integrative and conjugative elements associated with antibiotic resistance in zoonotic pathogen Streptococcus suis.</title>
        <authorList>
            <person name="Huang J."/>
        </authorList>
    </citation>
    <scope>NUCLEOTIDE SEQUENCE [LARGE SCALE GENOMIC DNA]</scope>
    <source>
        <strain evidence="7 8">YZDH1</strain>
    </source>
</reference>
<dbReference type="PANTHER" id="PTHR30483">
    <property type="entry name" value="LEUCINE-SPECIFIC-BINDING PROTEIN"/>
    <property type="match status" value="1"/>
</dbReference>
<organism evidence="7 8">
    <name type="scientific">Streptococcus suis</name>
    <dbReference type="NCBI Taxonomy" id="1307"/>
    <lineage>
        <taxon>Bacteria</taxon>
        <taxon>Bacillati</taxon>
        <taxon>Bacillota</taxon>
        <taxon>Bacilli</taxon>
        <taxon>Lactobacillales</taxon>
        <taxon>Streptococcaceae</taxon>
        <taxon>Streptococcus</taxon>
    </lineage>
</organism>
<accession>A0A116LS52</accession>
<feature type="domain" description="Leucine-binding protein" evidence="6">
    <location>
        <begin position="41"/>
        <end position="378"/>
    </location>
</feature>
<evidence type="ECO:0000256" key="5">
    <source>
        <dbReference type="SAM" id="SignalP"/>
    </source>
</evidence>
<sequence>MKTRKFAVALATFASAALLAACGNVSTTNTSAAGSSVGDTFKIGYNLELSGAVSSYGQTEEKGANLAVKEINAAGGIDGKKIEVITKDNKSETAEAATVATSLASEGANVVIGPATSGASAASIPALTSAGVPMITPSGTQTNLVVNDKGEVQEYFFRTTFTDGYQGQIMAKYATENLSAKKVVLYFDNSSDYGKGVAEAFKKAYTGEIVSEITFASGDKDFQAALTKLKDKKFDAIIMPGYYNETGTIVKQARGLGIDKPILGSDGFDSPQFTELATASAASNVYYLSAFVTSASEKAQAFYDAYKKEYNEEPSMFSALAYDSVYMAAKAAEGTADSKALKDNLAALKDFEGVTGTMSIDAEHNVVKSVYVVGLTDGKQSSVDTVSISE</sequence>
<comment type="similarity">
    <text evidence="1">Belongs to the leucine-binding protein family.</text>
</comment>
<dbReference type="Gene3D" id="3.40.50.2300">
    <property type="match status" value="2"/>
</dbReference>
<evidence type="ECO:0000256" key="2">
    <source>
        <dbReference type="ARBA" id="ARBA00022448"/>
    </source>
</evidence>
<dbReference type="InterPro" id="IPR051010">
    <property type="entry name" value="BCAA_transport"/>
</dbReference>
<protein>
    <submittedName>
        <fullName evidence="7">ABC transporter substrate-binding protein</fullName>
    </submittedName>
</protein>
<dbReference type="PRINTS" id="PR00337">
    <property type="entry name" value="LEUILEVALBP"/>
</dbReference>
<dbReference type="PROSITE" id="PS51257">
    <property type="entry name" value="PROKAR_LIPOPROTEIN"/>
    <property type="match status" value="1"/>
</dbReference>
<evidence type="ECO:0000259" key="6">
    <source>
        <dbReference type="Pfam" id="PF13458"/>
    </source>
</evidence>
<gene>
    <name evidence="7" type="ORF">I5V48_04010</name>
</gene>
<feature type="signal peptide" evidence="5">
    <location>
        <begin position="1"/>
        <end position="20"/>
    </location>
</feature>
<dbReference type="EMBL" id="CP065430">
    <property type="protein sequence ID" value="QPO27316.1"/>
    <property type="molecule type" value="Genomic_DNA"/>
</dbReference>
<evidence type="ECO:0000313" key="8">
    <source>
        <dbReference type="Proteomes" id="UP000594569"/>
    </source>
</evidence>
<dbReference type="GO" id="GO:0006865">
    <property type="term" value="P:amino acid transport"/>
    <property type="evidence" value="ECO:0007669"/>
    <property type="project" value="UniProtKB-KW"/>
</dbReference>
<keyword evidence="3 5" id="KW-0732">Signal</keyword>
<dbReference type="Pfam" id="PF13458">
    <property type="entry name" value="Peripla_BP_6"/>
    <property type="match status" value="1"/>
</dbReference>
<dbReference type="PANTHER" id="PTHR30483:SF6">
    <property type="entry name" value="PERIPLASMIC BINDING PROTEIN OF ABC TRANSPORTER FOR NATURAL AMINO ACIDS"/>
    <property type="match status" value="1"/>
</dbReference>
<dbReference type="AlphaFoldDB" id="A0A116LS52"/>
<dbReference type="RefSeq" id="WP_043027210.1">
    <property type="nucleotide sequence ID" value="NZ_CEDT01000016.1"/>
</dbReference>
<dbReference type="Proteomes" id="UP000594569">
    <property type="component" value="Chromosome"/>
</dbReference>
<proteinExistence type="inferred from homology"/>
<dbReference type="InterPro" id="IPR000709">
    <property type="entry name" value="Leu_Ile_Val-bd"/>
</dbReference>